<evidence type="ECO:0000313" key="2">
    <source>
        <dbReference type="EMBL" id="KAK7077799.1"/>
    </source>
</evidence>
<dbReference type="GO" id="GO:0008743">
    <property type="term" value="F:L-threonine 3-dehydrogenase activity"/>
    <property type="evidence" value="ECO:0007669"/>
    <property type="project" value="TreeGrafter"/>
</dbReference>
<dbReference type="EMBL" id="JAXCGZ010008250">
    <property type="protein sequence ID" value="KAK7077799.1"/>
    <property type="molecule type" value="Genomic_DNA"/>
</dbReference>
<sequence>MDGVRAEMIKEGGVTALEWLVHGELLGEYYNHRFGLDFRCLRFPGVISSDTQPGGGTTGEFAHNMYYLIITEPIFTLSLHEQRTQLKIKLTNLSTDYAVQIFHDAINGQHFECYLRPDARLPMMYIDDCLRALWEMLVAPEDMLKFRTYNVTAMSFTPEEIVAAVREHFPDLQASYRPDSRQDIADTWPEVFDDTEARIDWGWKHDYDLKAMCQIMFNNLRIQHKITA</sequence>
<dbReference type="InterPro" id="IPR051225">
    <property type="entry name" value="NAD(P)_epim/dehydratase"/>
</dbReference>
<evidence type="ECO:0000313" key="3">
    <source>
        <dbReference type="Proteomes" id="UP001381693"/>
    </source>
</evidence>
<dbReference type="PANTHER" id="PTHR42687">
    <property type="entry name" value="L-THREONINE 3-DEHYDROGENASE"/>
    <property type="match status" value="1"/>
</dbReference>
<dbReference type="InterPro" id="IPR036291">
    <property type="entry name" value="NAD(P)-bd_dom_sf"/>
</dbReference>
<reference evidence="2 3" key="1">
    <citation type="submission" date="2023-11" db="EMBL/GenBank/DDBJ databases">
        <title>Halocaridina rubra genome assembly.</title>
        <authorList>
            <person name="Smith C."/>
        </authorList>
    </citation>
    <scope>NUCLEOTIDE SEQUENCE [LARGE SCALE GENOMIC DNA]</scope>
    <source>
        <strain evidence="2">EP-1</strain>
        <tissue evidence="2">Whole</tissue>
    </source>
</reference>
<protein>
    <submittedName>
        <fullName evidence="2">Uncharacterized protein</fullName>
    </submittedName>
</protein>
<proteinExistence type="inferred from homology"/>
<evidence type="ECO:0000256" key="1">
    <source>
        <dbReference type="ARBA" id="ARBA00007637"/>
    </source>
</evidence>
<dbReference type="Gene3D" id="3.40.50.720">
    <property type="entry name" value="NAD(P)-binding Rossmann-like Domain"/>
    <property type="match status" value="2"/>
</dbReference>
<dbReference type="GO" id="GO:0006567">
    <property type="term" value="P:L-threonine catabolic process"/>
    <property type="evidence" value="ECO:0007669"/>
    <property type="project" value="TreeGrafter"/>
</dbReference>
<keyword evidence="3" id="KW-1185">Reference proteome</keyword>
<comment type="similarity">
    <text evidence="1">Belongs to the NAD(P)-dependent epimerase/dehydratase family.</text>
</comment>
<name>A0AAN9A894_HALRR</name>
<dbReference type="PANTHER" id="PTHR42687:SF1">
    <property type="entry name" value="L-THREONINE 3-DEHYDROGENASE, MITOCHONDRIAL"/>
    <property type="match status" value="1"/>
</dbReference>
<dbReference type="SUPFAM" id="SSF51735">
    <property type="entry name" value="NAD(P)-binding Rossmann-fold domains"/>
    <property type="match status" value="1"/>
</dbReference>
<dbReference type="Proteomes" id="UP001381693">
    <property type="component" value="Unassembled WGS sequence"/>
</dbReference>
<comment type="caution">
    <text evidence="2">The sequence shown here is derived from an EMBL/GenBank/DDBJ whole genome shotgun (WGS) entry which is preliminary data.</text>
</comment>
<gene>
    <name evidence="2" type="ORF">SK128_024070</name>
</gene>
<accession>A0AAN9A894</accession>
<organism evidence="2 3">
    <name type="scientific">Halocaridina rubra</name>
    <name type="common">Hawaiian red shrimp</name>
    <dbReference type="NCBI Taxonomy" id="373956"/>
    <lineage>
        <taxon>Eukaryota</taxon>
        <taxon>Metazoa</taxon>
        <taxon>Ecdysozoa</taxon>
        <taxon>Arthropoda</taxon>
        <taxon>Crustacea</taxon>
        <taxon>Multicrustacea</taxon>
        <taxon>Malacostraca</taxon>
        <taxon>Eumalacostraca</taxon>
        <taxon>Eucarida</taxon>
        <taxon>Decapoda</taxon>
        <taxon>Pleocyemata</taxon>
        <taxon>Caridea</taxon>
        <taxon>Atyoidea</taxon>
        <taxon>Atyidae</taxon>
        <taxon>Halocaridina</taxon>
    </lineage>
</organism>
<dbReference type="AlphaFoldDB" id="A0AAN9A894"/>